<protein>
    <submittedName>
        <fullName evidence="3">Protein NASP homolog</fullName>
    </submittedName>
</protein>
<dbReference type="RefSeq" id="XP_037893760.1">
    <property type="nucleotide sequence ID" value="XM_038037832.1"/>
</dbReference>
<evidence type="ECO:0000313" key="2">
    <source>
        <dbReference type="Proteomes" id="UP000092443"/>
    </source>
</evidence>
<feature type="region of interest" description="Disordered" evidence="1">
    <location>
        <begin position="23"/>
        <end position="89"/>
    </location>
</feature>
<proteinExistence type="predicted"/>
<gene>
    <name evidence="3" type="primary">LOC119640057</name>
</gene>
<evidence type="ECO:0000313" key="3">
    <source>
        <dbReference type="RefSeq" id="XP_037893760.1"/>
    </source>
</evidence>
<dbReference type="Proteomes" id="UP000092443">
    <property type="component" value="Unplaced"/>
</dbReference>
<keyword evidence="2" id="KW-1185">Reference proteome</keyword>
<reference evidence="3" key="1">
    <citation type="submission" date="2025-08" db="UniProtKB">
        <authorList>
            <consortium name="RefSeq"/>
        </authorList>
    </citation>
    <scope>IDENTIFICATION</scope>
    <source>
        <tissue evidence="3">Whole body pupa</tissue>
    </source>
</reference>
<sequence>MFVKKNIAEVRAALESYIKPLHSVDTGAGTSKAGSADATSPLPSSSTNSSMAITLSTKPTDISHLLRRKRVNESTSEAQAALPAKRPAL</sequence>
<dbReference type="AlphaFoldDB" id="A0A9C5Z1X0"/>
<feature type="compositionally biased region" description="Polar residues" evidence="1">
    <location>
        <begin position="51"/>
        <end position="60"/>
    </location>
</feature>
<dbReference type="KEGG" id="gfs:119640057"/>
<feature type="compositionally biased region" description="Low complexity" evidence="1">
    <location>
        <begin position="39"/>
        <end position="50"/>
    </location>
</feature>
<dbReference type="GeneID" id="119640057"/>
<organism evidence="2 3">
    <name type="scientific">Glossina fuscipes</name>
    <dbReference type="NCBI Taxonomy" id="7396"/>
    <lineage>
        <taxon>Eukaryota</taxon>
        <taxon>Metazoa</taxon>
        <taxon>Ecdysozoa</taxon>
        <taxon>Arthropoda</taxon>
        <taxon>Hexapoda</taxon>
        <taxon>Insecta</taxon>
        <taxon>Pterygota</taxon>
        <taxon>Neoptera</taxon>
        <taxon>Endopterygota</taxon>
        <taxon>Diptera</taxon>
        <taxon>Brachycera</taxon>
        <taxon>Muscomorpha</taxon>
        <taxon>Hippoboscoidea</taxon>
        <taxon>Glossinidae</taxon>
        <taxon>Glossina</taxon>
    </lineage>
</organism>
<accession>A0A9C5Z1X0</accession>
<evidence type="ECO:0000256" key="1">
    <source>
        <dbReference type="SAM" id="MobiDB-lite"/>
    </source>
</evidence>
<name>A0A9C5Z1X0_9MUSC</name>